<evidence type="ECO:0000313" key="3">
    <source>
        <dbReference type="EMBL" id="KAK8055821.1"/>
    </source>
</evidence>
<dbReference type="InterPro" id="IPR000873">
    <property type="entry name" value="AMP-dep_synth/lig_dom"/>
</dbReference>
<organism evidence="3 4">
    <name type="scientific">Apiospora rasikravindrae</name>
    <dbReference type="NCBI Taxonomy" id="990691"/>
    <lineage>
        <taxon>Eukaryota</taxon>
        <taxon>Fungi</taxon>
        <taxon>Dikarya</taxon>
        <taxon>Ascomycota</taxon>
        <taxon>Pezizomycotina</taxon>
        <taxon>Sordariomycetes</taxon>
        <taxon>Xylariomycetidae</taxon>
        <taxon>Amphisphaeriales</taxon>
        <taxon>Apiosporaceae</taxon>
        <taxon>Apiospora</taxon>
    </lineage>
</organism>
<feature type="region of interest" description="Disordered" evidence="1">
    <location>
        <begin position="155"/>
        <end position="174"/>
    </location>
</feature>
<dbReference type="Pfam" id="PF06464">
    <property type="entry name" value="DMAP_binding"/>
    <property type="match status" value="1"/>
</dbReference>
<keyword evidence="4" id="KW-1185">Reference proteome</keyword>
<dbReference type="Proteomes" id="UP001444661">
    <property type="component" value="Unassembled WGS sequence"/>
</dbReference>
<feature type="domain" description="DMAP1-binding" evidence="2">
    <location>
        <begin position="1"/>
        <end position="98"/>
    </location>
</feature>
<evidence type="ECO:0000313" key="4">
    <source>
        <dbReference type="Proteomes" id="UP001444661"/>
    </source>
</evidence>
<name>A0ABR1UCD6_9PEZI</name>
<dbReference type="PROSITE" id="PS51912">
    <property type="entry name" value="DMAP1_BIND"/>
    <property type="match status" value="1"/>
</dbReference>
<gene>
    <name evidence="3" type="ORF">PG993_001048</name>
</gene>
<protein>
    <recommendedName>
        <fullName evidence="2">DMAP1-binding domain-containing protein</fullName>
    </recommendedName>
</protein>
<evidence type="ECO:0000259" key="2">
    <source>
        <dbReference type="PROSITE" id="PS51912"/>
    </source>
</evidence>
<dbReference type="SUPFAM" id="SSF56801">
    <property type="entry name" value="Acetyl-CoA synthetase-like"/>
    <property type="match status" value="1"/>
</dbReference>
<sequence>MAQFDPNLQEKLDELERELEEGDITEKGFQKRRTQLLSQFMVPGEEVAKPTGGLRIHSPDDDVYVSSDGHRGAALAALSSNTPEQGAPFAPPSHMSHADWRPQSSGPPASSHSYGYDHPAGLMRPGGSSGRAPTRPVSPRLVISQPWPIVHNGLRSSNTLRDHGGGYGQPPPGQYDSRTGTMLDSQGYFSDFTGQQASDQTPGAEYGGGAQRYSSSDAFSPTAAMAPPMLTANDLPPPEALQYQLPLEPREVPFAIHDPHDESTAMSAFDNIAAVLRHRGRTTAKLPAYWVLDAKGKEIASITWDKLASRAEKVAQVIRDKSSLYRGDRVALIYRDSEVIDFAIALLGCFIAGVVAVPINDLQDYQKLNLILTSTQAHLALTTDNNLKAFQRDITTQKLNWPKGVEWWKTNEFGSYHPKKKDDVPPCPFLTSRTSNFPERLPETSGAWF</sequence>
<dbReference type="SMART" id="SM01137">
    <property type="entry name" value="DMAP_binding"/>
    <property type="match status" value="1"/>
</dbReference>
<reference evidence="3 4" key="1">
    <citation type="submission" date="2023-01" db="EMBL/GenBank/DDBJ databases">
        <title>Analysis of 21 Apiospora genomes using comparative genomics revels a genus with tremendous synthesis potential of carbohydrate active enzymes and secondary metabolites.</title>
        <authorList>
            <person name="Sorensen T."/>
        </authorList>
    </citation>
    <scope>NUCLEOTIDE SEQUENCE [LARGE SCALE GENOMIC DNA]</scope>
    <source>
        <strain evidence="3 4">CBS 33761</strain>
    </source>
</reference>
<accession>A0ABR1UCD6</accession>
<dbReference type="InterPro" id="IPR010506">
    <property type="entry name" value="DMAP1-bd"/>
</dbReference>
<dbReference type="EMBL" id="JAQQWK010000001">
    <property type="protein sequence ID" value="KAK8055821.1"/>
    <property type="molecule type" value="Genomic_DNA"/>
</dbReference>
<dbReference type="Pfam" id="PF00501">
    <property type="entry name" value="AMP-binding"/>
    <property type="match status" value="1"/>
</dbReference>
<dbReference type="PANTHER" id="PTHR22754">
    <property type="entry name" value="DISCO-INTERACTING PROTEIN 2 DIP2 -RELATED"/>
    <property type="match status" value="1"/>
</dbReference>
<feature type="region of interest" description="Disordered" evidence="1">
    <location>
        <begin position="195"/>
        <end position="215"/>
    </location>
</feature>
<dbReference type="PANTHER" id="PTHR22754:SF32">
    <property type="entry name" value="DISCO-INTERACTING PROTEIN 2"/>
    <property type="match status" value="1"/>
</dbReference>
<proteinExistence type="predicted"/>
<dbReference type="Gene3D" id="3.40.50.12780">
    <property type="entry name" value="N-terminal domain of ligase-like"/>
    <property type="match status" value="1"/>
</dbReference>
<feature type="region of interest" description="Disordered" evidence="1">
    <location>
        <begin position="44"/>
        <end position="140"/>
    </location>
</feature>
<feature type="compositionally biased region" description="Polar residues" evidence="1">
    <location>
        <begin position="102"/>
        <end position="113"/>
    </location>
</feature>
<dbReference type="InterPro" id="IPR042099">
    <property type="entry name" value="ANL_N_sf"/>
</dbReference>
<comment type="caution">
    <text evidence="3">The sequence shown here is derived from an EMBL/GenBank/DDBJ whole genome shotgun (WGS) entry which is preliminary data.</text>
</comment>
<feature type="region of interest" description="Disordered" evidence="1">
    <location>
        <begin position="1"/>
        <end position="27"/>
    </location>
</feature>
<evidence type="ECO:0000256" key="1">
    <source>
        <dbReference type="SAM" id="MobiDB-lite"/>
    </source>
</evidence>